<proteinExistence type="predicted"/>
<protein>
    <recommendedName>
        <fullName evidence="1">Bacterial DNA polymerase III alpha subunit NTPase domain-containing protein</fullName>
    </recommendedName>
</protein>
<accession>A0A7S7FZU3</accession>
<evidence type="ECO:0000313" key="2">
    <source>
        <dbReference type="EMBL" id="QOX89611.1"/>
    </source>
</evidence>
<feature type="domain" description="Bacterial DNA polymerase III alpha subunit NTPase" evidence="1">
    <location>
        <begin position="1"/>
        <end position="49"/>
    </location>
</feature>
<gene>
    <name evidence="2" type="ORF">H7685_03160</name>
</gene>
<dbReference type="PANTHER" id="PTHR32294">
    <property type="entry name" value="DNA POLYMERASE III SUBUNIT ALPHA"/>
    <property type="match status" value="1"/>
</dbReference>
<dbReference type="GO" id="GO:0006260">
    <property type="term" value="P:DNA replication"/>
    <property type="evidence" value="ECO:0007669"/>
    <property type="project" value="InterPro"/>
</dbReference>
<name>A0A7S7FZU3_9MOLU</name>
<sequence length="49" mass="5460">MVFDLIQYAKNQKILIGPGRGSSVGSLLCFCLGITEIDPVKYNLLLRDF</sequence>
<dbReference type="Pfam" id="PF07733">
    <property type="entry name" value="DNA_pol3_alpha"/>
    <property type="match status" value="1"/>
</dbReference>
<reference evidence="2" key="1">
    <citation type="submission" date="2020-08" db="EMBL/GenBank/DDBJ databases">
        <title>Phytoplasma sp. strain PR08 associated with Phyllody Disease of Parthenium hysterophorus.</title>
        <authorList>
            <person name="Kirdat K."/>
            <person name="Tiwarekar B."/>
            <person name="Yadav A."/>
        </authorList>
    </citation>
    <scope>NUCLEOTIDE SEQUENCE [LARGE SCALE GENOMIC DNA]</scope>
    <source>
        <strain evidence="2">PR08</strain>
    </source>
</reference>
<dbReference type="InterPro" id="IPR004805">
    <property type="entry name" value="DnaE2/DnaE/PolC"/>
</dbReference>
<dbReference type="EMBL" id="CP060385">
    <property type="protein sequence ID" value="QOX89611.1"/>
    <property type="molecule type" value="Genomic_DNA"/>
</dbReference>
<dbReference type="GO" id="GO:0008408">
    <property type="term" value="F:3'-5' exonuclease activity"/>
    <property type="evidence" value="ECO:0007669"/>
    <property type="project" value="InterPro"/>
</dbReference>
<organism evidence="2">
    <name type="scientific">Candidatus Phytoplasma australasiaticum subsp. australasiaticum</name>
    <dbReference type="NCBI Taxonomy" id="2832407"/>
    <lineage>
        <taxon>Bacteria</taxon>
        <taxon>Bacillati</taxon>
        <taxon>Mycoplasmatota</taxon>
        <taxon>Mollicutes</taxon>
        <taxon>Acholeplasmatales</taxon>
        <taxon>Acholeplasmataceae</taxon>
        <taxon>Candidatus Phytoplasma</taxon>
        <taxon>16SrII (Peanut WB group)</taxon>
        <taxon>Candidatus Phytoplasma australasiaticum</taxon>
    </lineage>
</organism>
<dbReference type="AlphaFoldDB" id="A0A7S7FZU3"/>
<evidence type="ECO:0000259" key="1">
    <source>
        <dbReference type="Pfam" id="PF07733"/>
    </source>
</evidence>
<dbReference type="InterPro" id="IPR011708">
    <property type="entry name" value="DNA_pol3_alpha_NTPase_dom"/>
</dbReference>